<proteinExistence type="predicted"/>
<dbReference type="AlphaFoldDB" id="A0ABD6ESH0"/>
<name>A0ABD6ESH0_9BILA</name>
<dbReference type="Proteomes" id="UP001608902">
    <property type="component" value="Unassembled WGS sequence"/>
</dbReference>
<gene>
    <name evidence="2" type="ORF">AB6A40_007808</name>
</gene>
<feature type="region of interest" description="Disordered" evidence="1">
    <location>
        <begin position="1"/>
        <end position="30"/>
    </location>
</feature>
<accession>A0ABD6ESH0</accession>
<protein>
    <submittedName>
        <fullName evidence="2">Uncharacterized protein</fullName>
    </submittedName>
</protein>
<evidence type="ECO:0000256" key="1">
    <source>
        <dbReference type="SAM" id="MobiDB-lite"/>
    </source>
</evidence>
<reference evidence="2 3" key="1">
    <citation type="submission" date="2024-08" db="EMBL/GenBank/DDBJ databases">
        <title>Gnathostoma spinigerum genome.</title>
        <authorList>
            <person name="Gonzalez-Bertolin B."/>
            <person name="Monzon S."/>
            <person name="Zaballos A."/>
            <person name="Jimenez P."/>
            <person name="Dekumyoy P."/>
            <person name="Varona S."/>
            <person name="Cuesta I."/>
            <person name="Sumanam S."/>
            <person name="Adisakwattana P."/>
            <person name="Gasser R.B."/>
            <person name="Hernandez-Gonzalez A."/>
            <person name="Young N.D."/>
            <person name="Perteguer M.J."/>
        </authorList>
    </citation>
    <scope>NUCLEOTIDE SEQUENCE [LARGE SCALE GENOMIC DNA]</scope>
    <source>
        <strain evidence="2">AL3</strain>
        <tissue evidence="2">Liver</tissue>
    </source>
</reference>
<dbReference type="EMBL" id="JBGFUD010006602">
    <property type="protein sequence ID" value="MFH4981099.1"/>
    <property type="molecule type" value="Genomic_DNA"/>
</dbReference>
<organism evidence="2 3">
    <name type="scientific">Gnathostoma spinigerum</name>
    <dbReference type="NCBI Taxonomy" id="75299"/>
    <lineage>
        <taxon>Eukaryota</taxon>
        <taxon>Metazoa</taxon>
        <taxon>Ecdysozoa</taxon>
        <taxon>Nematoda</taxon>
        <taxon>Chromadorea</taxon>
        <taxon>Rhabditida</taxon>
        <taxon>Spirurina</taxon>
        <taxon>Gnathostomatomorpha</taxon>
        <taxon>Gnathostomatoidea</taxon>
        <taxon>Gnathostomatidae</taxon>
        <taxon>Gnathostoma</taxon>
    </lineage>
</organism>
<feature type="compositionally biased region" description="Basic and acidic residues" evidence="1">
    <location>
        <begin position="1"/>
        <end position="12"/>
    </location>
</feature>
<evidence type="ECO:0000313" key="3">
    <source>
        <dbReference type="Proteomes" id="UP001608902"/>
    </source>
</evidence>
<keyword evidence="3" id="KW-1185">Reference proteome</keyword>
<sequence length="100" mass="11698">MKWNESDPEVHGVRQPSINKTNLEEEQNCDSHEVLEKYRYSQSKKPKRVKRALTQDNVRHESGPKELQCQESLPLKSFTLFLSNAMTTELVIWAGPKDWK</sequence>
<evidence type="ECO:0000313" key="2">
    <source>
        <dbReference type="EMBL" id="MFH4981099.1"/>
    </source>
</evidence>
<comment type="caution">
    <text evidence="2">The sequence shown here is derived from an EMBL/GenBank/DDBJ whole genome shotgun (WGS) entry which is preliminary data.</text>
</comment>